<dbReference type="EMBL" id="JABGBN010000002">
    <property type="protein sequence ID" value="NOL51300.1"/>
    <property type="molecule type" value="Genomic_DNA"/>
</dbReference>
<evidence type="ECO:0000313" key="3">
    <source>
        <dbReference type="EMBL" id="NOL51300.1"/>
    </source>
</evidence>
<keyword evidence="4" id="KW-1185">Reference proteome</keyword>
<sequence>MTQRTKYRTGRRSANRHADKSGKHVSAKSVSMQEETQPKELIMMNEKNESQELEQIETKKIENTSPAPEQVEGVEVVEVAEVKSTLDTSEEMLSERVEEVSQHEASTVASEDASTTTNVSEESVSAHSSRGGVGKMILGGVIVASLAGGAYYYAQQNQLFGLGESSTTESTLTEAPQSSDTSVVNTAENTVATTDTNEKTEMTAETNSAETTSAETTSAESSSVADTLAKELSDNAKKTEETAKALADDLIGTGVTEEKVETSDTEEKTPESPSEAMTSETIQQDPSSVVASSITENTTNSVSPESAESNSATQALEARLAAQEQQIAQLVAQLKEAQAVAAEQQAKEQKQQSLRHVLNELSGLYQAADFERTVRVNKENAVKALGILKNQLALQTDEVWNGVRQAVDSDIEALNNAGDINLDKLFAASNELAELVKSAPFVSAESGNDTVATTANTVTDTTSNTGGSWLDQAINHVERLPAQAYEAIRSDLGGLVKVEKLSNPAVAMMSISDIQAQRAETLRQLSIAQEALLKRQEPVWKAAMQKVEQQLMTYYNLNIEKTQQAVALARQLMNTSVQSSLPALSNTQQALEQFARQLRIEN</sequence>
<feature type="compositionally biased region" description="Basic and acidic residues" evidence="1">
    <location>
        <begin position="256"/>
        <end position="270"/>
    </location>
</feature>
<feature type="compositionally biased region" description="Basic and acidic residues" evidence="1">
    <location>
        <begin position="228"/>
        <end position="247"/>
    </location>
</feature>
<feature type="compositionally biased region" description="Low complexity" evidence="1">
    <location>
        <begin position="203"/>
        <end position="227"/>
    </location>
</feature>
<feature type="region of interest" description="Disordered" evidence="1">
    <location>
        <begin position="101"/>
        <end position="130"/>
    </location>
</feature>
<protein>
    <recommendedName>
        <fullName evidence="5">HemX protein</fullName>
    </recommendedName>
</protein>
<name>A0A849P1L3_9BURK</name>
<feature type="compositionally biased region" description="Polar residues" evidence="1">
    <location>
        <begin position="103"/>
        <end position="113"/>
    </location>
</feature>
<dbReference type="AlphaFoldDB" id="A0A849P1L3"/>
<evidence type="ECO:0000256" key="2">
    <source>
        <dbReference type="SAM" id="Phobius"/>
    </source>
</evidence>
<organism evidence="3 4">
    <name type="scientific">Pelistega suis</name>
    <dbReference type="NCBI Taxonomy" id="1631957"/>
    <lineage>
        <taxon>Bacteria</taxon>
        <taxon>Pseudomonadati</taxon>
        <taxon>Pseudomonadota</taxon>
        <taxon>Betaproteobacteria</taxon>
        <taxon>Burkholderiales</taxon>
        <taxon>Alcaligenaceae</taxon>
        <taxon>Pelistega</taxon>
    </lineage>
</organism>
<accession>A0A849P1L3</accession>
<feature type="compositionally biased region" description="Polar residues" evidence="1">
    <location>
        <begin position="271"/>
        <end position="313"/>
    </location>
</feature>
<comment type="caution">
    <text evidence="3">The sequence shown here is derived from an EMBL/GenBank/DDBJ whole genome shotgun (WGS) entry which is preliminary data.</text>
</comment>
<feature type="compositionally biased region" description="Low complexity" evidence="1">
    <location>
        <begin position="114"/>
        <end position="125"/>
    </location>
</feature>
<evidence type="ECO:0000256" key="1">
    <source>
        <dbReference type="SAM" id="MobiDB-lite"/>
    </source>
</evidence>
<feature type="transmembrane region" description="Helical" evidence="2">
    <location>
        <begin position="136"/>
        <end position="154"/>
    </location>
</feature>
<gene>
    <name evidence="3" type="ORF">HKX39_03810</name>
</gene>
<keyword evidence="2" id="KW-1133">Transmembrane helix</keyword>
<dbReference type="InterPro" id="IPR007470">
    <property type="entry name" value="HemX"/>
</dbReference>
<dbReference type="Proteomes" id="UP000537862">
    <property type="component" value="Unassembled WGS sequence"/>
</dbReference>
<keyword evidence="2" id="KW-0812">Transmembrane</keyword>
<feature type="region of interest" description="Disordered" evidence="1">
    <location>
        <begin position="170"/>
        <end position="315"/>
    </location>
</feature>
<dbReference type="RefSeq" id="WP_171679991.1">
    <property type="nucleotide sequence ID" value="NZ_JABGBN010000002.1"/>
</dbReference>
<reference evidence="3 4" key="1">
    <citation type="submission" date="2020-05" db="EMBL/GenBank/DDBJ databases">
        <authorList>
            <person name="Niu N."/>
        </authorList>
    </citation>
    <scope>NUCLEOTIDE SEQUENCE [LARGE SCALE GENOMIC DNA]</scope>
    <source>
        <strain evidence="3 4">3340-03</strain>
    </source>
</reference>
<dbReference type="Pfam" id="PF04375">
    <property type="entry name" value="HemX"/>
    <property type="match status" value="1"/>
</dbReference>
<feature type="compositionally biased region" description="Low complexity" evidence="1">
    <location>
        <begin position="181"/>
        <end position="195"/>
    </location>
</feature>
<feature type="region of interest" description="Disordered" evidence="1">
    <location>
        <begin position="1"/>
        <end position="42"/>
    </location>
</feature>
<evidence type="ECO:0000313" key="4">
    <source>
        <dbReference type="Proteomes" id="UP000537862"/>
    </source>
</evidence>
<feature type="compositionally biased region" description="Basic residues" evidence="1">
    <location>
        <begin position="1"/>
        <end position="15"/>
    </location>
</feature>
<proteinExistence type="predicted"/>
<evidence type="ECO:0008006" key="5">
    <source>
        <dbReference type="Google" id="ProtNLM"/>
    </source>
</evidence>
<keyword evidence="2" id="KW-0472">Membrane</keyword>